<comment type="caution">
    <text evidence="2">The sequence shown here is derived from an EMBL/GenBank/DDBJ whole genome shotgun (WGS) entry which is preliminary data.</text>
</comment>
<sequence>MSKKDNTQNKIDVCKSALNTILISFLGVCGFIFIQLDTLSTIKFAICILVAFGLILVWTLVFAFFNKYNAQILDE</sequence>
<keyword evidence="1" id="KW-0472">Membrane</keyword>
<protein>
    <submittedName>
        <fullName evidence="2">Uncharacterized protein</fullName>
    </submittedName>
</protein>
<keyword evidence="1" id="KW-0812">Transmembrane</keyword>
<reference evidence="2 3" key="1">
    <citation type="submission" date="2023-06" db="EMBL/GenBank/DDBJ databases">
        <title>Campylobacter magnum sp. nov., isolated from cecal contents of domestic pigs (Sus scrofa domesticus).</title>
        <authorList>
            <person name="Papic B."/>
            <person name="Gruntar I."/>
        </authorList>
    </citation>
    <scope>NUCLEOTIDE SEQUENCE [LARGE SCALE GENOMIC DNA]</scope>
    <source>
        <strain evidence="3">34484-21</strain>
    </source>
</reference>
<feature type="transmembrane region" description="Helical" evidence="1">
    <location>
        <begin position="16"/>
        <end position="36"/>
    </location>
</feature>
<dbReference type="RefSeq" id="WP_273929897.1">
    <property type="nucleotide sequence ID" value="NZ_JAQSLK010000002.1"/>
</dbReference>
<accession>A0ABT8T7F2</accession>
<evidence type="ECO:0000313" key="2">
    <source>
        <dbReference type="EMBL" id="MDO2409119.1"/>
    </source>
</evidence>
<dbReference type="Proteomes" id="UP001171111">
    <property type="component" value="Unassembled WGS sequence"/>
</dbReference>
<evidence type="ECO:0000313" key="3">
    <source>
        <dbReference type="Proteomes" id="UP001171111"/>
    </source>
</evidence>
<proteinExistence type="predicted"/>
<keyword evidence="3" id="KW-1185">Reference proteome</keyword>
<name>A0ABT8T7F2_9BACT</name>
<keyword evidence="1" id="KW-1133">Transmembrane helix</keyword>
<dbReference type="EMBL" id="JAULJQ010000003">
    <property type="protein sequence ID" value="MDO2409119.1"/>
    <property type="molecule type" value="Genomic_DNA"/>
</dbReference>
<gene>
    <name evidence="2" type="ORF">Q2362_03265</name>
</gene>
<evidence type="ECO:0000256" key="1">
    <source>
        <dbReference type="SAM" id="Phobius"/>
    </source>
</evidence>
<feature type="transmembrane region" description="Helical" evidence="1">
    <location>
        <begin position="42"/>
        <end position="65"/>
    </location>
</feature>
<organism evidence="2 3">
    <name type="scientific">Campylobacter magnus</name>
    <dbReference type="NCBI Taxonomy" id="3026462"/>
    <lineage>
        <taxon>Bacteria</taxon>
        <taxon>Pseudomonadati</taxon>
        <taxon>Campylobacterota</taxon>
        <taxon>Epsilonproteobacteria</taxon>
        <taxon>Campylobacterales</taxon>
        <taxon>Campylobacteraceae</taxon>
        <taxon>Campylobacter</taxon>
    </lineage>
</organism>